<dbReference type="EMBL" id="JBHLWQ010000016">
    <property type="protein sequence ID" value="MFC0199056.1"/>
    <property type="molecule type" value="Genomic_DNA"/>
</dbReference>
<gene>
    <name evidence="1" type="ORF">ACFFIZ_01540</name>
</gene>
<evidence type="ECO:0000313" key="2">
    <source>
        <dbReference type="Proteomes" id="UP001589795"/>
    </source>
</evidence>
<organism evidence="1 2">
    <name type="scientific">Paracoccus rhizosphaerae</name>
    <dbReference type="NCBI Taxonomy" id="1133347"/>
    <lineage>
        <taxon>Bacteria</taxon>
        <taxon>Pseudomonadati</taxon>
        <taxon>Pseudomonadota</taxon>
        <taxon>Alphaproteobacteria</taxon>
        <taxon>Rhodobacterales</taxon>
        <taxon>Paracoccaceae</taxon>
        <taxon>Paracoccus</taxon>
    </lineage>
</organism>
<protein>
    <recommendedName>
        <fullName evidence="3">Antitoxin Xre/MbcA/ParS-like toxin-binding domain-containing protein</fullName>
    </recommendedName>
</protein>
<comment type="caution">
    <text evidence="1">The sequence shown here is derived from an EMBL/GenBank/DDBJ whole genome shotgun (WGS) entry which is preliminary data.</text>
</comment>
<sequence>MSRKQRMTARCRARHRALRRQILSGVKMIRGAEARAILGQSDACPSWSSLPKEGRLLRFRVAGTWRYPVFQFDSANRRVDPRFVEILVAARAAEWSDFRLLNWMMRPHLDFDGVPADGLQDPGTDVLAAFLRQIEPERHG</sequence>
<proteinExistence type="predicted"/>
<name>A0ABV6CII6_9RHOB</name>
<reference evidence="1 2" key="1">
    <citation type="submission" date="2024-09" db="EMBL/GenBank/DDBJ databases">
        <authorList>
            <person name="Sun Q."/>
            <person name="Mori K."/>
        </authorList>
    </citation>
    <scope>NUCLEOTIDE SEQUENCE [LARGE SCALE GENOMIC DNA]</scope>
    <source>
        <strain evidence="1 2">CCM 7904</strain>
    </source>
</reference>
<accession>A0ABV6CII6</accession>
<keyword evidence="2" id="KW-1185">Reference proteome</keyword>
<evidence type="ECO:0008006" key="3">
    <source>
        <dbReference type="Google" id="ProtNLM"/>
    </source>
</evidence>
<evidence type="ECO:0000313" key="1">
    <source>
        <dbReference type="EMBL" id="MFC0199056.1"/>
    </source>
</evidence>
<dbReference type="Proteomes" id="UP001589795">
    <property type="component" value="Unassembled WGS sequence"/>
</dbReference>